<accession>A0ABU1EJD2</accession>
<name>A0ABU1EJD2_9CLOT</name>
<sequence length="41" mass="4886">MKNINKEIAKQEEIIINEEIIVKNNGLPEKISMIKYYCNYL</sequence>
<protein>
    <submittedName>
        <fullName evidence="1">Uncharacterized protein</fullName>
    </submittedName>
</protein>
<dbReference type="Proteomes" id="UP001256646">
    <property type="component" value="Unassembled WGS sequence"/>
</dbReference>
<keyword evidence="2" id="KW-1185">Reference proteome</keyword>
<proteinExistence type="predicted"/>
<reference evidence="1 2" key="1">
    <citation type="submission" date="2023-09" db="EMBL/GenBank/DDBJ databases">
        <authorList>
            <person name="Zhai L."/>
        </authorList>
    </citation>
    <scope>NUCLEOTIDE SEQUENCE [LARGE SCALE GENOMIC DNA]</scope>
    <source>
        <strain evidence="1 2">5 N-1</strain>
    </source>
</reference>
<organism evidence="1 2">
    <name type="scientific">Clostridium aquiflavi</name>
    <dbReference type="NCBI Taxonomy" id="3073603"/>
    <lineage>
        <taxon>Bacteria</taxon>
        <taxon>Bacillati</taxon>
        <taxon>Bacillota</taxon>
        <taxon>Clostridia</taxon>
        <taxon>Eubacteriales</taxon>
        <taxon>Clostridiaceae</taxon>
        <taxon>Clostridium</taxon>
    </lineage>
</organism>
<gene>
    <name evidence="1" type="ORF">RGC78_13635</name>
</gene>
<dbReference type="EMBL" id="JAVJAN010000041">
    <property type="protein sequence ID" value="MDR5588511.1"/>
    <property type="molecule type" value="Genomic_DNA"/>
</dbReference>
<evidence type="ECO:0000313" key="1">
    <source>
        <dbReference type="EMBL" id="MDR5588511.1"/>
    </source>
</evidence>
<evidence type="ECO:0000313" key="2">
    <source>
        <dbReference type="Proteomes" id="UP001256646"/>
    </source>
</evidence>
<comment type="caution">
    <text evidence="1">The sequence shown here is derived from an EMBL/GenBank/DDBJ whole genome shotgun (WGS) entry which is preliminary data.</text>
</comment>